<dbReference type="RefSeq" id="WP_028154347.1">
    <property type="nucleotide sequence ID" value="NZ_CP088101.1"/>
</dbReference>
<feature type="transmembrane region" description="Helical" evidence="1">
    <location>
        <begin position="31"/>
        <end position="50"/>
    </location>
</feature>
<evidence type="ECO:0000313" key="3">
    <source>
        <dbReference type="Proteomes" id="UP001430990"/>
    </source>
</evidence>
<dbReference type="EMBL" id="CP088101">
    <property type="protein sequence ID" value="UFW91823.1"/>
    <property type="molecule type" value="Genomic_DNA"/>
</dbReference>
<accession>A0ABY3R1T2</accession>
<dbReference type="Proteomes" id="UP001430990">
    <property type="component" value="Plasmid pCC829_1"/>
</dbReference>
<name>A0ABY3R1T2_9BRAD</name>
<sequence length="59" mass="6937">MVFLKLWIGLTVRNRLPRSVWVLRLAVRLEGYLLLGGAFPFGHYWILALIDQSRITLQR</sequence>
<organism evidence="2 3">
    <name type="scientific">Bradyrhizobium barranii</name>
    <dbReference type="NCBI Taxonomy" id="2992140"/>
    <lineage>
        <taxon>Bacteria</taxon>
        <taxon>Pseudomonadati</taxon>
        <taxon>Pseudomonadota</taxon>
        <taxon>Alphaproteobacteria</taxon>
        <taxon>Hyphomicrobiales</taxon>
        <taxon>Nitrobacteraceae</taxon>
        <taxon>Bradyrhizobium</taxon>
    </lineage>
</organism>
<keyword evidence="1" id="KW-1133">Transmembrane helix</keyword>
<evidence type="ECO:0000256" key="1">
    <source>
        <dbReference type="SAM" id="Phobius"/>
    </source>
</evidence>
<protein>
    <submittedName>
        <fullName evidence="2">Uncharacterized protein</fullName>
    </submittedName>
</protein>
<reference evidence="2" key="1">
    <citation type="submission" date="2021-11" db="EMBL/GenBank/DDBJ databases">
        <title>Australian commercial rhizobial inoculants.</title>
        <authorList>
            <person name="Kohlmeier M.G."/>
            <person name="O'Hara G.W."/>
            <person name="Colombi E."/>
            <person name="Ramsay J.P."/>
            <person name="Terpolilli J."/>
        </authorList>
    </citation>
    <scope>NUCLEOTIDE SEQUENCE</scope>
    <source>
        <strain evidence="2">CC829</strain>
        <plasmid evidence="2">pCC829_1</plasmid>
    </source>
</reference>
<keyword evidence="3" id="KW-1185">Reference proteome</keyword>
<keyword evidence="1" id="KW-0472">Membrane</keyword>
<proteinExistence type="predicted"/>
<gene>
    <name evidence="2" type="ORF">BjapCC829_46195</name>
</gene>
<keyword evidence="1" id="KW-0812">Transmembrane</keyword>
<geneLocation type="plasmid" evidence="2 3">
    <name>pCC829_1</name>
</geneLocation>
<keyword evidence="2" id="KW-0614">Plasmid</keyword>
<evidence type="ECO:0000313" key="2">
    <source>
        <dbReference type="EMBL" id="UFW91823.1"/>
    </source>
</evidence>